<gene>
    <name evidence="2" type="ORF">HannXRQ_Chr12g0359161</name>
</gene>
<keyword evidence="1" id="KW-0812">Transmembrane</keyword>
<sequence>MDKGVTGFQEVCSFVLLVACSYVALVLLGTVYAPAATRGPLILVLFKFFYKLMHQLEQQAPKCTCHIILLQFLEFRYLEKGLKTSRY</sequence>
<dbReference type="Proteomes" id="UP000215914">
    <property type="component" value="Chromosome 12"/>
</dbReference>
<accession>A0A251SZ90</accession>
<evidence type="ECO:0000313" key="2">
    <source>
        <dbReference type="EMBL" id="OTG04150.1"/>
    </source>
</evidence>
<keyword evidence="1" id="KW-0472">Membrane</keyword>
<dbReference type="InParanoid" id="A0A251SZ90"/>
<organism evidence="2 3">
    <name type="scientific">Helianthus annuus</name>
    <name type="common">Common sunflower</name>
    <dbReference type="NCBI Taxonomy" id="4232"/>
    <lineage>
        <taxon>Eukaryota</taxon>
        <taxon>Viridiplantae</taxon>
        <taxon>Streptophyta</taxon>
        <taxon>Embryophyta</taxon>
        <taxon>Tracheophyta</taxon>
        <taxon>Spermatophyta</taxon>
        <taxon>Magnoliopsida</taxon>
        <taxon>eudicotyledons</taxon>
        <taxon>Gunneridae</taxon>
        <taxon>Pentapetalae</taxon>
        <taxon>asterids</taxon>
        <taxon>campanulids</taxon>
        <taxon>Asterales</taxon>
        <taxon>Asteraceae</taxon>
        <taxon>Asteroideae</taxon>
        <taxon>Heliantheae alliance</taxon>
        <taxon>Heliantheae</taxon>
        <taxon>Helianthus</taxon>
    </lineage>
</organism>
<proteinExistence type="predicted"/>
<evidence type="ECO:0000256" key="1">
    <source>
        <dbReference type="SAM" id="Phobius"/>
    </source>
</evidence>
<keyword evidence="3" id="KW-1185">Reference proteome</keyword>
<feature type="transmembrane region" description="Helical" evidence="1">
    <location>
        <begin position="7"/>
        <end position="25"/>
    </location>
</feature>
<evidence type="ECO:0000313" key="3">
    <source>
        <dbReference type="Proteomes" id="UP000215914"/>
    </source>
</evidence>
<protein>
    <submittedName>
        <fullName evidence="2">Uncharacterized protein</fullName>
    </submittedName>
</protein>
<reference evidence="3" key="1">
    <citation type="journal article" date="2017" name="Nature">
        <title>The sunflower genome provides insights into oil metabolism, flowering and Asterid evolution.</title>
        <authorList>
            <person name="Badouin H."/>
            <person name="Gouzy J."/>
            <person name="Grassa C.J."/>
            <person name="Murat F."/>
            <person name="Staton S.E."/>
            <person name="Cottret L."/>
            <person name="Lelandais-Briere C."/>
            <person name="Owens G.L."/>
            <person name="Carrere S."/>
            <person name="Mayjonade B."/>
            <person name="Legrand L."/>
            <person name="Gill N."/>
            <person name="Kane N.C."/>
            <person name="Bowers J.E."/>
            <person name="Hubner S."/>
            <person name="Bellec A."/>
            <person name="Berard A."/>
            <person name="Berges H."/>
            <person name="Blanchet N."/>
            <person name="Boniface M.C."/>
            <person name="Brunel D."/>
            <person name="Catrice O."/>
            <person name="Chaidir N."/>
            <person name="Claudel C."/>
            <person name="Donnadieu C."/>
            <person name="Faraut T."/>
            <person name="Fievet G."/>
            <person name="Helmstetter N."/>
            <person name="King M."/>
            <person name="Knapp S.J."/>
            <person name="Lai Z."/>
            <person name="Le Paslier M.C."/>
            <person name="Lippi Y."/>
            <person name="Lorenzon L."/>
            <person name="Mandel J.R."/>
            <person name="Marage G."/>
            <person name="Marchand G."/>
            <person name="Marquand E."/>
            <person name="Bret-Mestries E."/>
            <person name="Morien E."/>
            <person name="Nambeesan S."/>
            <person name="Nguyen T."/>
            <person name="Pegot-Espagnet P."/>
            <person name="Pouilly N."/>
            <person name="Raftis F."/>
            <person name="Sallet E."/>
            <person name="Schiex T."/>
            <person name="Thomas J."/>
            <person name="Vandecasteele C."/>
            <person name="Vares D."/>
            <person name="Vear F."/>
            <person name="Vautrin S."/>
            <person name="Crespi M."/>
            <person name="Mangin B."/>
            <person name="Burke J.M."/>
            <person name="Salse J."/>
            <person name="Munos S."/>
            <person name="Vincourt P."/>
            <person name="Rieseberg L.H."/>
            <person name="Langlade N.B."/>
        </authorList>
    </citation>
    <scope>NUCLEOTIDE SEQUENCE [LARGE SCALE GENOMIC DNA]</scope>
    <source>
        <strain evidence="3">cv. SF193</strain>
    </source>
</reference>
<dbReference type="AlphaFoldDB" id="A0A251SZ90"/>
<dbReference type="EMBL" id="CM007901">
    <property type="protein sequence ID" value="OTG04150.1"/>
    <property type="molecule type" value="Genomic_DNA"/>
</dbReference>
<keyword evidence="1" id="KW-1133">Transmembrane helix</keyword>
<name>A0A251SZ90_HELAN</name>